<reference evidence="2" key="1">
    <citation type="submission" date="2020-06" db="EMBL/GenBank/DDBJ databases">
        <title>Whole Genome Sequence of Bradyrhizobium sp. Strain 1S1.</title>
        <authorList>
            <person name="Bromfield E.S.P."/>
            <person name="Cloutier S."/>
        </authorList>
    </citation>
    <scope>NUCLEOTIDE SEQUENCE [LARGE SCALE GENOMIC DNA]</scope>
    <source>
        <strain evidence="2">1S1</strain>
    </source>
</reference>
<gene>
    <name evidence="2" type="ORF">HAP48_024930</name>
    <name evidence="3" type="ORF">WDK88_20835</name>
</gene>
<sequence>MKFEMTKCNQCGSEMPMGVDICPSCGKLQVGISRLGTYQPRTMLAVGLTAAVLLIFNWFKTPAPHPGSQLTSPPSASLPSR</sequence>
<keyword evidence="1" id="KW-1133">Transmembrane helix</keyword>
<protein>
    <submittedName>
        <fullName evidence="2">Uncharacterized protein</fullName>
    </submittedName>
</protein>
<proteinExistence type="predicted"/>
<keyword evidence="4" id="KW-1185">Reference proteome</keyword>
<reference evidence="3" key="3">
    <citation type="submission" date="2024-03" db="EMBL/GenBank/DDBJ databases">
        <authorList>
            <person name="Bromfield E.S.P."/>
            <person name="Cloutier S."/>
        </authorList>
    </citation>
    <scope>NUCLEOTIDE SEQUENCE</scope>
    <source>
        <strain evidence="3">5S5</strain>
    </source>
</reference>
<name>A0A973W2U7_9BRAD</name>
<keyword evidence="1" id="KW-0812">Transmembrane</keyword>
<keyword evidence="1" id="KW-0472">Membrane</keyword>
<dbReference type="Proteomes" id="UP001432046">
    <property type="component" value="Chromosome"/>
</dbReference>
<dbReference type="AlphaFoldDB" id="A0A973W2U7"/>
<accession>A0A973W2U7</accession>
<evidence type="ECO:0000313" key="3">
    <source>
        <dbReference type="EMBL" id="WXC83848.1"/>
    </source>
</evidence>
<evidence type="ECO:0000256" key="1">
    <source>
        <dbReference type="SAM" id="Phobius"/>
    </source>
</evidence>
<feature type="transmembrane region" description="Helical" evidence="1">
    <location>
        <begin position="42"/>
        <end position="59"/>
    </location>
</feature>
<dbReference type="EMBL" id="JAAOLE020000001">
    <property type="protein sequence ID" value="NVI46145.1"/>
    <property type="molecule type" value="Genomic_DNA"/>
</dbReference>
<evidence type="ECO:0000313" key="2">
    <source>
        <dbReference type="EMBL" id="NVI46145.1"/>
    </source>
</evidence>
<dbReference type="RefSeq" id="WP_166205508.1">
    <property type="nucleotide sequence ID" value="NZ_CP088285.1"/>
</dbReference>
<evidence type="ECO:0000313" key="4">
    <source>
        <dbReference type="Proteomes" id="UP001432046"/>
    </source>
</evidence>
<reference evidence="3" key="2">
    <citation type="journal article" date="2021" name="Int. J. Syst. Evol. Microbiol.">
        <title>Bradyrhizobium septentrionale sp. nov. (sv. septentrionale) and Bradyrhizobium quebecense sp. nov. (sv. septentrionale) associated with legumes native to Canada possess rearranged symbiosis genes and numerous insertion sequences.</title>
        <authorList>
            <person name="Bromfield E.S.P."/>
            <person name="Cloutier S."/>
        </authorList>
    </citation>
    <scope>NUCLEOTIDE SEQUENCE</scope>
    <source>
        <strain evidence="3">5S5</strain>
    </source>
</reference>
<organism evidence="2">
    <name type="scientific">Bradyrhizobium septentrionale</name>
    <dbReference type="NCBI Taxonomy" id="1404411"/>
    <lineage>
        <taxon>Bacteria</taxon>
        <taxon>Pseudomonadati</taxon>
        <taxon>Pseudomonadota</taxon>
        <taxon>Alphaproteobacteria</taxon>
        <taxon>Hyphomicrobiales</taxon>
        <taxon>Nitrobacteraceae</taxon>
        <taxon>Bradyrhizobium</taxon>
    </lineage>
</organism>
<dbReference type="EMBL" id="CP147711">
    <property type="protein sequence ID" value="WXC83848.1"/>
    <property type="molecule type" value="Genomic_DNA"/>
</dbReference>